<proteinExistence type="predicted"/>
<dbReference type="OrthoDB" id="9762689at2"/>
<dbReference type="Pfam" id="PF09136">
    <property type="entry name" value="Glucodextran_B"/>
    <property type="match status" value="1"/>
</dbReference>
<feature type="transmembrane region" description="Helical" evidence="1">
    <location>
        <begin position="468"/>
        <end position="488"/>
    </location>
</feature>
<evidence type="ECO:0000313" key="4">
    <source>
        <dbReference type="Proteomes" id="UP000324781"/>
    </source>
</evidence>
<dbReference type="AlphaFoldDB" id="A0A1M6ITX8"/>
<accession>A0A1M6ITX8</accession>
<evidence type="ECO:0000256" key="2">
    <source>
        <dbReference type="SAM" id="SignalP"/>
    </source>
</evidence>
<dbReference type="Gene3D" id="2.60.40.10">
    <property type="entry name" value="Immunoglobulins"/>
    <property type="match status" value="1"/>
</dbReference>
<keyword evidence="1" id="KW-0812">Transmembrane</keyword>
<protein>
    <recommendedName>
        <fullName evidence="5">PEGA domain-containing protein</fullName>
    </recommendedName>
</protein>
<sequence>MVKKLVVAMLIVLTFVPIVDVCAANTREVSVYLYRDYPDCVFFVSWENADQPASISIKTPGGTMIQANDQNAEFGKGKALINVGTANSGYWKVYVTGEDLGMISVSGGSKNSASSQYNAIRSFEADVSDGYINFKWDVITENDTVSLYINATQGGYYGTYTLWQDYSASRSGSASVSTDKLQTGLYRFTIQVYDGRGNYTLSTEKPLYIKHPQAPAKLEDIRVGSVDGELFATWAPQGDGHYVVTLYDFDTLAVITTDWVYGNFYTIELPDDTEKVKFSVAYAGDEAYGEFDVYEVIYAVPAGTITFPDYSSTREDVILVNVDCPPDVTAGVYLDGTLLIEDAGAGDYELNLSEGEHEVIAYLKDKYGNIKTFTKIINVDKTPPVVSLNYADSIRTTNDHIILEGMTEPNAVVAVNGIEHKLDSGKFTAKIKLEKGVNPITITAYDLAGNKSVKTITVNKENANGDNWIIYTVPGALFLALTAWYIYLNRKQKGAQDQ</sequence>
<keyword evidence="4" id="KW-1185">Reference proteome</keyword>
<evidence type="ECO:0008006" key="5">
    <source>
        <dbReference type="Google" id="ProtNLM"/>
    </source>
</evidence>
<dbReference type="InterPro" id="IPR013783">
    <property type="entry name" value="Ig-like_fold"/>
</dbReference>
<keyword evidence="1" id="KW-1133">Transmembrane helix</keyword>
<evidence type="ECO:0000313" key="3">
    <source>
        <dbReference type="EMBL" id="SHJ37864.1"/>
    </source>
</evidence>
<name>A0A1M6ITX8_9FIRM</name>
<keyword evidence="1" id="KW-0472">Membrane</keyword>
<dbReference type="Proteomes" id="UP000324781">
    <property type="component" value="Unassembled WGS sequence"/>
</dbReference>
<keyword evidence="2" id="KW-0732">Signal</keyword>
<dbReference type="EMBL" id="FQZP01000047">
    <property type="protein sequence ID" value="SHJ37864.1"/>
    <property type="molecule type" value="Genomic_DNA"/>
</dbReference>
<gene>
    <name evidence="3" type="ORF">SAMN05444373_104716</name>
</gene>
<evidence type="ECO:0000256" key="1">
    <source>
        <dbReference type="SAM" id="Phobius"/>
    </source>
</evidence>
<reference evidence="3 4" key="1">
    <citation type="submission" date="2016-11" db="EMBL/GenBank/DDBJ databases">
        <authorList>
            <person name="Varghese N."/>
            <person name="Submissions S."/>
        </authorList>
    </citation>
    <scope>NUCLEOTIDE SEQUENCE [LARGE SCALE GENOMIC DNA]</scope>
    <source>
        <strain evidence="3 4">DSM 19027</strain>
    </source>
</reference>
<dbReference type="RefSeq" id="WP_149679329.1">
    <property type="nucleotide sequence ID" value="NZ_FQZP01000047.1"/>
</dbReference>
<organism evidence="3 4">
    <name type="scientific">Thermoclostridium caenicola</name>
    <dbReference type="NCBI Taxonomy" id="659425"/>
    <lineage>
        <taxon>Bacteria</taxon>
        <taxon>Bacillati</taxon>
        <taxon>Bacillota</taxon>
        <taxon>Clostridia</taxon>
        <taxon>Eubacteriales</taxon>
        <taxon>Oscillospiraceae</taxon>
        <taxon>Thermoclostridium</taxon>
    </lineage>
</organism>
<feature type="signal peptide" evidence="2">
    <location>
        <begin position="1"/>
        <end position="23"/>
    </location>
</feature>
<feature type="chain" id="PRO_5013178141" description="PEGA domain-containing protein" evidence="2">
    <location>
        <begin position="24"/>
        <end position="498"/>
    </location>
</feature>